<name>A0ABR6VN58_9BACT</name>
<comment type="caution">
    <text evidence="4">The sequence shown here is derived from an EMBL/GenBank/DDBJ whole genome shotgun (WGS) entry which is preliminary data.</text>
</comment>
<dbReference type="InterPro" id="IPR045829">
    <property type="entry name" value="PKD_6"/>
</dbReference>
<accession>A0ABR6VN58</accession>
<feature type="domain" description="PKD-like" evidence="3">
    <location>
        <begin position="426"/>
        <end position="463"/>
    </location>
</feature>
<feature type="domain" description="PKD-like" evidence="3">
    <location>
        <begin position="599"/>
        <end position="671"/>
    </location>
</feature>
<evidence type="ECO:0000313" key="4">
    <source>
        <dbReference type="EMBL" id="MBC3538619.1"/>
    </source>
</evidence>
<organism evidence="4 5">
    <name type="scientific">Rufibacter sediminis</name>
    <dbReference type="NCBI Taxonomy" id="2762756"/>
    <lineage>
        <taxon>Bacteria</taxon>
        <taxon>Pseudomonadati</taxon>
        <taxon>Bacteroidota</taxon>
        <taxon>Cytophagia</taxon>
        <taxon>Cytophagales</taxon>
        <taxon>Hymenobacteraceae</taxon>
        <taxon>Rufibacter</taxon>
    </lineage>
</organism>
<dbReference type="EMBL" id="JACOAF010000008">
    <property type="protein sequence ID" value="MBC3538619.1"/>
    <property type="molecule type" value="Genomic_DNA"/>
</dbReference>
<dbReference type="NCBIfam" id="TIGR04183">
    <property type="entry name" value="Por_Secre_tail"/>
    <property type="match status" value="1"/>
</dbReference>
<feature type="domain" description="PKD-like" evidence="3">
    <location>
        <begin position="252"/>
        <end position="325"/>
    </location>
</feature>
<dbReference type="Pfam" id="PF19408">
    <property type="entry name" value="PKD_6"/>
    <property type="match status" value="5"/>
</dbReference>
<reference evidence="4 5" key="1">
    <citation type="journal article" date="2019" name="Int. J. Syst. Evol. Microbiol.">
        <title>Rufibacter sediminis sp. nov., isolated from freshwater lake sediment.</title>
        <authorList>
            <person name="Qu J.H."/>
            <person name="Zhang L.J."/>
            <person name="Fu Y.H."/>
            <person name="Li H.F."/>
        </authorList>
    </citation>
    <scope>NUCLEOTIDE SEQUENCE [LARGE SCALE GENOMIC DNA]</scope>
    <source>
        <strain evidence="4 5">H-1</strain>
    </source>
</reference>
<keyword evidence="5" id="KW-1185">Reference proteome</keyword>
<dbReference type="RefSeq" id="WP_186632649.1">
    <property type="nucleotide sequence ID" value="NZ_JACOAF010000008.1"/>
</dbReference>
<dbReference type="InterPro" id="IPR013783">
    <property type="entry name" value="Ig-like_fold"/>
</dbReference>
<evidence type="ECO:0000259" key="2">
    <source>
        <dbReference type="Pfam" id="PF18962"/>
    </source>
</evidence>
<proteinExistence type="predicted"/>
<dbReference type="Pfam" id="PF18962">
    <property type="entry name" value="Por_Secre_tail"/>
    <property type="match status" value="1"/>
</dbReference>
<feature type="domain" description="PKD-like" evidence="3">
    <location>
        <begin position="495"/>
        <end position="570"/>
    </location>
</feature>
<dbReference type="Proteomes" id="UP000659698">
    <property type="component" value="Unassembled WGS sequence"/>
</dbReference>
<evidence type="ECO:0000256" key="1">
    <source>
        <dbReference type="SAM" id="MobiDB-lite"/>
    </source>
</evidence>
<sequence length="869" mass="91725">MLIFFGLVSQAQAQCAGSNGCFDFKLVSATASGSNTKLTFSVKVNCDKDLSNVAFELPSGQRASAPMGKKYNYTVENTTNNPFYSVKFEGKGINGYKKGVEDVFSYEVNTAAFSKMKSMRIQAKAGQNVGTFSFNPQNCAPANNGGGNNGGDNCKDSQPRPIMGDQHPCAGDVIQYCIENDRNYTSFEWDVPRAQAGQPPVGWEIISGQGTSCVTVRVGQKSGTMKVKVNDPICGTKVATLPVKPGKSFTVTIAGPDSICVKTPQTYTASVKKTNGNGNGNGNAKGEFNFNWTVPADWTIQSGQGTDKIVVIPGATDGEVNVYVSDNAKVSGNGNNGNGVGGYKKGYCGTASDMILVETNENCGTSSICPTFKVDITGQAQFCKGDVLTFDAVIAGSGVVKTKGGVGASTWSKNNKNNKNSQVEYAYQWTVPAGWEVVSGQGTSQLIVKAGTVAGNVAVNVSASKKNDPAYCGTGTDTQPVTVNPVCGQCPKPDLAVDAPSEVCHSTNDLYTFRVKNAKTGVKYHFYLPEEFTVVESGNGFVTVDVNSANSDTTLYVTVVAINATNCGAEVVCLPVNVKDCGTTPPCVKPEVSLVAPDTICNLADEPTTIRVAQPQAGVTYTFNVPDGFIVLEEGADFVTVVAVFEEEQLGQPQTITVTASNECGTATAQETIIVADCGLGNPLPVTLTAFDGVSRGGSVELAWSTASEINNDRFEIERSSNGKDFSKVGEVKGNGNSSVKVDYAYTDRSATSGTVYYRLKQVDFDNSSEYSKVISVSHAATASSAAGISVYPNPVTDRQVNVRFQEPVNGNATIRLVDMSGRLLHSQEVSSVASEVAMNLTGLNLKAGIYLISVNVNGKSTTQRIVVR</sequence>
<gene>
    <name evidence="4" type="ORF">H7U12_02940</name>
</gene>
<dbReference type="Gene3D" id="2.60.40.10">
    <property type="entry name" value="Immunoglobulins"/>
    <property type="match status" value="1"/>
</dbReference>
<dbReference type="InterPro" id="IPR026444">
    <property type="entry name" value="Secre_tail"/>
</dbReference>
<feature type="domain" description="PKD-like" evidence="3">
    <location>
        <begin position="158"/>
        <end position="240"/>
    </location>
</feature>
<feature type="domain" description="Secretion system C-terminal sorting" evidence="2">
    <location>
        <begin position="791"/>
        <end position="868"/>
    </location>
</feature>
<feature type="region of interest" description="Disordered" evidence="1">
    <location>
        <begin position="143"/>
        <end position="162"/>
    </location>
</feature>
<evidence type="ECO:0000259" key="3">
    <source>
        <dbReference type="Pfam" id="PF19408"/>
    </source>
</evidence>
<protein>
    <submittedName>
        <fullName evidence="4">T9SS type A sorting domain-containing protein</fullName>
    </submittedName>
</protein>
<evidence type="ECO:0000313" key="5">
    <source>
        <dbReference type="Proteomes" id="UP000659698"/>
    </source>
</evidence>